<keyword evidence="4" id="KW-1185">Reference proteome</keyword>
<dbReference type="AlphaFoldDB" id="A0ABC9AC44"/>
<accession>A0ABC9AC44</accession>
<feature type="transmembrane region" description="Helical" evidence="1">
    <location>
        <begin position="103"/>
        <end position="124"/>
    </location>
</feature>
<keyword evidence="1" id="KW-0472">Membrane</keyword>
<evidence type="ECO:0000259" key="2">
    <source>
        <dbReference type="Pfam" id="PF24095"/>
    </source>
</evidence>
<evidence type="ECO:0000256" key="1">
    <source>
        <dbReference type="SAM" id="Phobius"/>
    </source>
</evidence>
<name>A0ABC9AC44_9POAL</name>
<organism evidence="3 4">
    <name type="scientific">Urochloa decumbens</name>
    <dbReference type="NCBI Taxonomy" id="240449"/>
    <lineage>
        <taxon>Eukaryota</taxon>
        <taxon>Viridiplantae</taxon>
        <taxon>Streptophyta</taxon>
        <taxon>Embryophyta</taxon>
        <taxon>Tracheophyta</taxon>
        <taxon>Spermatophyta</taxon>
        <taxon>Magnoliopsida</taxon>
        <taxon>Liliopsida</taxon>
        <taxon>Poales</taxon>
        <taxon>Poaceae</taxon>
        <taxon>PACMAD clade</taxon>
        <taxon>Panicoideae</taxon>
        <taxon>Panicodae</taxon>
        <taxon>Paniceae</taxon>
        <taxon>Melinidinae</taxon>
        <taxon>Urochloa</taxon>
    </lineage>
</organism>
<keyword evidence="1" id="KW-1133">Transmembrane helix</keyword>
<gene>
    <name evidence="3" type="ORF">URODEC1_LOCUS52061</name>
</gene>
<dbReference type="EMBL" id="OZ075130">
    <property type="protein sequence ID" value="CAL4973680.1"/>
    <property type="molecule type" value="Genomic_DNA"/>
</dbReference>
<dbReference type="Proteomes" id="UP001497457">
    <property type="component" value="Chromosome 20rd"/>
</dbReference>
<proteinExistence type="predicted"/>
<keyword evidence="1" id="KW-0812">Transmembrane</keyword>
<evidence type="ECO:0000313" key="3">
    <source>
        <dbReference type="EMBL" id="CAL4973680.1"/>
    </source>
</evidence>
<dbReference type="Pfam" id="PF24095">
    <property type="entry name" value="DUF7378"/>
    <property type="match status" value="1"/>
</dbReference>
<protein>
    <recommendedName>
        <fullName evidence="2">DUF7378 domain-containing protein</fullName>
    </recommendedName>
</protein>
<feature type="transmembrane region" description="Helical" evidence="1">
    <location>
        <begin position="74"/>
        <end position="97"/>
    </location>
</feature>
<feature type="transmembrane region" description="Helical" evidence="1">
    <location>
        <begin position="171"/>
        <end position="196"/>
    </location>
</feature>
<reference evidence="3" key="1">
    <citation type="submission" date="2024-10" db="EMBL/GenBank/DDBJ databases">
        <authorList>
            <person name="Ryan C."/>
        </authorList>
    </citation>
    <scope>NUCLEOTIDE SEQUENCE [LARGE SCALE GENOMIC DNA]</scope>
</reference>
<sequence>MVVEDLPPLKIWSSEVSGYITSYFLKSCFILTKKLKMENSMPRAFQWVISSSASSVLTIGEHNKKINMWRGGQWIIVLCMPPLFIAGTAGAANILYSKPLGGFPWWLPVIMLAGVYPAVVFLAMGHLTLFLPEAPFAAWEALYNVGYKEIGFVVAFTSSASLGFVDQPWVLITWACLQSALIAAVLAFWVCLVRTYGNHVAIGKKSSGLVVK</sequence>
<evidence type="ECO:0000313" key="4">
    <source>
        <dbReference type="Proteomes" id="UP001497457"/>
    </source>
</evidence>
<dbReference type="InterPro" id="IPR055802">
    <property type="entry name" value="DUF7378"/>
</dbReference>
<feature type="domain" description="DUF7378" evidence="2">
    <location>
        <begin position="57"/>
        <end position="197"/>
    </location>
</feature>